<evidence type="ECO:0000313" key="11">
    <source>
        <dbReference type="Proteomes" id="UP000809621"/>
    </source>
</evidence>
<gene>
    <name evidence="10" type="ORF">JQC93_13970</name>
</gene>
<sequence length="323" mass="35486">MNEAWHSGISLDTIYADGSVLVLCAALLAHLLIPIPRELHPITLWRKFAGLLANKVNQGNDPNYQRFAGSLSWLMLMLPAAALLIAVSNLVWEPLVFQFTLLFFSLGWREQEVFARQSGQALAQEDKASLRMSLSHFLNRDCATLSLLGLGKACVETLTLGHLRNVTGVLFWFAVAGPIGAALFRLCGEVARAWPVHYRQYKTFGQLARTIYALLEWLPSTLFSLLLLLNQQSLSCLSTIVNQAKTWRNKSSGTALASLGNQYQLSLGGPALYQGQKLERAKLGGKIAPSAIHLSQVATKLRNSQYLFIVLLLITLALANGGI</sequence>
<comment type="similarity">
    <text evidence="3">Belongs to the CobD/CbiB family.</text>
</comment>
<comment type="subcellular location">
    <subcellularLocation>
        <location evidence="1">Cell membrane</location>
        <topology evidence="1">Multi-pass membrane protein</topology>
    </subcellularLocation>
</comment>
<dbReference type="RefSeq" id="WP_205159035.1">
    <property type="nucleotide sequence ID" value="NZ_JAFEUM010000005.1"/>
</dbReference>
<keyword evidence="7 9" id="KW-1133">Transmembrane helix</keyword>
<keyword evidence="5" id="KW-0169">Cobalamin biosynthesis</keyword>
<evidence type="ECO:0000256" key="3">
    <source>
        <dbReference type="ARBA" id="ARBA00006263"/>
    </source>
</evidence>
<feature type="transmembrane region" description="Helical" evidence="9">
    <location>
        <begin position="73"/>
        <end position="92"/>
    </location>
</feature>
<dbReference type="PANTHER" id="PTHR34308:SF1">
    <property type="entry name" value="COBALAMIN BIOSYNTHESIS PROTEIN CBIB"/>
    <property type="match status" value="1"/>
</dbReference>
<keyword evidence="6 9" id="KW-0812">Transmembrane</keyword>
<evidence type="ECO:0000256" key="9">
    <source>
        <dbReference type="SAM" id="Phobius"/>
    </source>
</evidence>
<keyword evidence="8 9" id="KW-0472">Membrane</keyword>
<evidence type="ECO:0000256" key="2">
    <source>
        <dbReference type="ARBA" id="ARBA00004953"/>
    </source>
</evidence>
<proteinExistence type="inferred from homology"/>
<dbReference type="PANTHER" id="PTHR34308">
    <property type="entry name" value="COBALAMIN BIOSYNTHESIS PROTEIN CBIB"/>
    <property type="match status" value="1"/>
</dbReference>
<feature type="transmembrane region" description="Helical" evidence="9">
    <location>
        <begin position="304"/>
        <end position="322"/>
    </location>
</feature>
<organism evidence="10 11">
    <name type="scientific">Vibrio ulleungensis</name>
    <dbReference type="NCBI Taxonomy" id="2807619"/>
    <lineage>
        <taxon>Bacteria</taxon>
        <taxon>Pseudomonadati</taxon>
        <taxon>Pseudomonadota</taxon>
        <taxon>Gammaproteobacteria</taxon>
        <taxon>Vibrionales</taxon>
        <taxon>Vibrionaceae</taxon>
        <taxon>Vibrio</taxon>
    </lineage>
</organism>
<dbReference type="InterPro" id="IPR004485">
    <property type="entry name" value="Cobalamin_biosynth_CobD/CbiB"/>
</dbReference>
<evidence type="ECO:0000256" key="5">
    <source>
        <dbReference type="ARBA" id="ARBA00022573"/>
    </source>
</evidence>
<dbReference type="EMBL" id="JAFEUM010000005">
    <property type="protein sequence ID" value="MBM7037517.1"/>
    <property type="molecule type" value="Genomic_DNA"/>
</dbReference>
<evidence type="ECO:0000256" key="4">
    <source>
        <dbReference type="ARBA" id="ARBA00022475"/>
    </source>
</evidence>
<feature type="transmembrane region" description="Helical" evidence="9">
    <location>
        <begin position="207"/>
        <end position="229"/>
    </location>
</feature>
<evidence type="ECO:0000313" key="10">
    <source>
        <dbReference type="EMBL" id="MBM7037517.1"/>
    </source>
</evidence>
<evidence type="ECO:0000256" key="8">
    <source>
        <dbReference type="ARBA" id="ARBA00023136"/>
    </source>
</evidence>
<dbReference type="NCBIfam" id="NF006476">
    <property type="entry name" value="PRK08878.1"/>
    <property type="match status" value="1"/>
</dbReference>
<keyword evidence="11" id="KW-1185">Reference proteome</keyword>
<name>A0ABS2HN01_9VIBR</name>
<feature type="transmembrane region" description="Helical" evidence="9">
    <location>
        <begin position="14"/>
        <end position="33"/>
    </location>
</feature>
<protein>
    <submittedName>
        <fullName evidence="10">Cobalamin biosynthesis family protein</fullName>
    </submittedName>
</protein>
<evidence type="ECO:0000256" key="6">
    <source>
        <dbReference type="ARBA" id="ARBA00022692"/>
    </source>
</evidence>
<comment type="caution">
    <text evidence="10">The sequence shown here is derived from an EMBL/GenBank/DDBJ whole genome shotgun (WGS) entry which is preliminary data.</text>
</comment>
<evidence type="ECO:0000256" key="7">
    <source>
        <dbReference type="ARBA" id="ARBA00022989"/>
    </source>
</evidence>
<keyword evidence="4" id="KW-1003">Cell membrane</keyword>
<comment type="pathway">
    <text evidence="2">Cofactor biosynthesis; adenosylcobalamin biosynthesis.</text>
</comment>
<feature type="transmembrane region" description="Helical" evidence="9">
    <location>
        <begin position="169"/>
        <end position="187"/>
    </location>
</feature>
<dbReference type="Proteomes" id="UP000809621">
    <property type="component" value="Unassembled WGS sequence"/>
</dbReference>
<dbReference type="Pfam" id="PF03186">
    <property type="entry name" value="CobD_Cbib"/>
    <property type="match status" value="1"/>
</dbReference>
<accession>A0ABS2HN01</accession>
<reference evidence="10 11" key="1">
    <citation type="submission" date="2021-02" db="EMBL/GenBank/DDBJ databases">
        <authorList>
            <person name="Park J.-S."/>
        </authorList>
    </citation>
    <scope>NUCLEOTIDE SEQUENCE [LARGE SCALE GENOMIC DNA]</scope>
    <source>
        <strain evidence="10 11">188UL20-2</strain>
    </source>
</reference>
<evidence type="ECO:0000256" key="1">
    <source>
        <dbReference type="ARBA" id="ARBA00004651"/>
    </source>
</evidence>